<organism evidence="1 2">
    <name type="scientific">Litoreibacter halocynthiae</name>
    <dbReference type="NCBI Taxonomy" id="1242689"/>
    <lineage>
        <taxon>Bacteria</taxon>
        <taxon>Pseudomonadati</taxon>
        <taxon>Pseudomonadota</taxon>
        <taxon>Alphaproteobacteria</taxon>
        <taxon>Rhodobacterales</taxon>
        <taxon>Roseobacteraceae</taxon>
        <taxon>Litoreibacter</taxon>
    </lineage>
</organism>
<proteinExistence type="predicted"/>
<dbReference type="RefSeq" id="WP_134014865.1">
    <property type="nucleotide sequence ID" value="NZ_SOBH01000003.1"/>
</dbReference>
<dbReference type="AlphaFoldDB" id="A0A4R7LDM5"/>
<dbReference type="EMBL" id="SOBH01000003">
    <property type="protein sequence ID" value="TDT73693.1"/>
    <property type="molecule type" value="Genomic_DNA"/>
</dbReference>
<sequence>MGFFNFNSLIAFAILTSVPSVSLADRMIISDAALCGTSEETVLDAGGFIMSETTIEAIEFLCEFDQLPQLDLKEYQTLTRKGYCAGPMFLIPQVFAFRFGEDIGDIEMIGQFAQYVPSGRITFHVCE</sequence>
<dbReference type="Proteomes" id="UP000294563">
    <property type="component" value="Unassembled WGS sequence"/>
</dbReference>
<evidence type="ECO:0000313" key="1">
    <source>
        <dbReference type="EMBL" id="TDT73693.1"/>
    </source>
</evidence>
<name>A0A4R7LDM5_9RHOB</name>
<gene>
    <name evidence="1" type="ORF">BDE40_2468</name>
</gene>
<protein>
    <submittedName>
        <fullName evidence="1">Uncharacterized protein</fullName>
    </submittedName>
</protein>
<evidence type="ECO:0000313" key="2">
    <source>
        <dbReference type="Proteomes" id="UP000294563"/>
    </source>
</evidence>
<keyword evidence="2" id="KW-1185">Reference proteome</keyword>
<reference evidence="1 2" key="1">
    <citation type="submission" date="2019-03" db="EMBL/GenBank/DDBJ databases">
        <title>Genomic Encyclopedia of Archaeal and Bacterial Type Strains, Phase II (KMG-II): from individual species to whole genera.</title>
        <authorList>
            <person name="Goeker M."/>
        </authorList>
    </citation>
    <scope>NUCLEOTIDE SEQUENCE [LARGE SCALE GENOMIC DNA]</scope>
    <source>
        <strain evidence="1 2">DSM 29467</strain>
    </source>
</reference>
<accession>A0A4R7LDM5</accession>
<comment type="caution">
    <text evidence="1">The sequence shown here is derived from an EMBL/GenBank/DDBJ whole genome shotgun (WGS) entry which is preliminary data.</text>
</comment>